<dbReference type="PHI-base" id="PHI:7216"/>
<dbReference type="Gene3D" id="3.30.9.90">
    <property type="match status" value="1"/>
</dbReference>
<evidence type="ECO:0000256" key="13">
    <source>
        <dbReference type="ARBA" id="ARBA00023075"/>
    </source>
</evidence>
<dbReference type="HOGENOM" id="CLU_009667_4_0_6"/>
<reference evidence="17 18" key="1">
    <citation type="journal article" date="2010" name="J. Bacteriol.">
        <title>Short-term signatures of evolutionary change in the Salmonella enterica serovar typhimurium 14028 genome.</title>
        <authorList>
            <person name="Jarvik T."/>
            <person name="Smillie C."/>
            <person name="Groisman E.A."/>
            <person name="Ochman H."/>
        </authorList>
    </citation>
    <scope>NUCLEOTIDE SEQUENCE [LARGE SCALE GENOMIC DNA]</scope>
    <source>
        <strain evidence="18">14028s / SGSC 2262</strain>
    </source>
</reference>
<evidence type="ECO:0000256" key="5">
    <source>
        <dbReference type="ARBA" id="ARBA00022630"/>
    </source>
</evidence>
<accession>A0A0F6AZ29</accession>
<comment type="subcellular location">
    <subcellularLocation>
        <location evidence="3">Membrane</location>
    </subcellularLocation>
</comment>
<sequence>MNDTLSNTQQSRETIECDVLIVGAGPAGLSAALKLKLQANDAGKELSIIVLDKGAEPGSHILSGAVMDPRALNELIPDWQERGAPIKQPVTQDKLLLLTNEKCINLPDALIPDNFRNHGNFIVSLGNLIKWLAGQAETSGVDIYAGFSATEILYDQDTNIIGVVTGDMGRHRDGSKKEGFLSGIEILAKYTIFAEGARGSLAKELIKKFHLDTGKAPQSFSIGIKELWEVPSDQSHPGLVIHTTGWPLDKESFGGGFLYHLNDNKIALGLVVGLDYSNPWLSPFQEMQRLKTHPSIRKYIDRGKRIGYGARAINNGGIASMPDPCLPGGLLIGCNAGTLNASRIKGIHTAIKSGMIAADAIFNALLDNRKNDILTEYQTLLRQSWLWQELENGSNFKPWFKKGRVIGFIMTGIEHWLLPRMGIKKIPWRVKNNRPDNITLQPANKSQKKLYDKPDGKLTFDILSSVYLSNTWHDDDQPVHLKISDQNIPISINLDIYGGPEERYCPAGVYEFLQDSETQNMRLQINSQNCIHCKVCDIKDPKQNITWTTPEGGNGPNYTGM</sequence>
<dbReference type="AlphaFoldDB" id="A0A0F6AZ29"/>
<dbReference type="GO" id="GO:0051539">
    <property type="term" value="F:4 iron, 4 sulfur cluster binding"/>
    <property type="evidence" value="ECO:0007669"/>
    <property type="project" value="UniProtKB-UniRule"/>
</dbReference>
<dbReference type="InterPro" id="IPR036188">
    <property type="entry name" value="FAD/NAD-bd_sf"/>
</dbReference>
<dbReference type="Proteomes" id="UP000002695">
    <property type="component" value="Chromosome"/>
</dbReference>
<dbReference type="Pfam" id="PF21162">
    <property type="entry name" value="ETFQO_UQ-bd"/>
    <property type="match status" value="1"/>
</dbReference>
<evidence type="ECO:0000313" key="18">
    <source>
        <dbReference type="Proteomes" id="UP000002695"/>
    </source>
</evidence>
<dbReference type="GO" id="GO:0046872">
    <property type="term" value="F:metal ion binding"/>
    <property type="evidence" value="ECO:0007669"/>
    <property type="project" value="UniProtKB-KW"/>
</dbReference>
<comment type="catalytic activity">
    <reaction evidence="15">
        <text>a ubiquinone + reduced [electron-transfer flavoprotein] = a ubiquinol + oxidized [electron-transfer flavoprotein] + H(+)</text>
        <dbReference type="Rhea" id="RHEA:24052"/>
        <dbReference type="Rhea" id="RHEA-COMP:9565"/>
        <dbReference type="Rhea" id="RHEA-COMP:9566"/>
        <dbReference type="Rhea" id="RHEA-COMP:10685"/>
        <dbReference type="Rhea" id="RHEA-COMP:10686"/>
        <dbReference type="ChEBI" id="CHEBI:15378"/>
        <dbReference type="ChEBI" id="CHEBI:16389"/>
        <dbReference type="ChEBI" id="CHEBI:17976"/>
        <dbReference type="ChEBI" id="CHEBI:57692"/>
        <dbReference type="ChEBI" id="CHEBI:58307"/>
        <dbReference type="EC" id="1.5.5.1"/>
    </reaction>
</comment>
<dbReference type="FunFam" id="3.30.70.20:FF:000015">
    <property type="entry name" value="Electron transfer flavoprotein-ubiquinone oxidoreductase"/>
    <property type="match status" value="1"/>
</dbReference>
<proteinExistence type="predicted"/>
<dbReference type="InterPro" id="IPR040156">
    <property type="entry name" value="ETF-QO"/>
</dbReference>
<dbReference type="Pfam" id="PF13450">
    <property type="entry name" value="NAD_binding_8"/>
    <property type="match status" value="1"/>
</dbReference>
<evidence type="ECO:0000313" key="17">
    <source>
        <dbReference type="EMBL" id="ACY87503.1"/>
    </source>
</evidence>
<protein>
    <recommendedName>
        <fullName evidence="15">Electron transfer flavoprotein-ubiquinone oxidoreductase</fullName>
        <shortName evidence="15">ETF-QO</shortName>
        <ecNumber evidence="15">1.5.5.1</ecNumber>
    </recommendedName>
</protein>
<keyword evidence="13 15" id="KW-0830">Ubiquinone</keyword>
<dbReference type="PANTHER" id="PTHR10617:SF107">
    <property type="entry name" value="ELECTRON TRANSFER FLAVOPROTEIN-UBIQUINONE OXIDOREDUCTASE, MITOCHONDRIAL"/>
    <property type="match status" value="1"/>
</dbReference>
<dbReference type="PRINTS" id="PR00420">
    <property type="entry name" value="RNGMNOXGNASE"/>
</dbReference>
<evidence type="ECO:0000259" key="16">
    <source>
        <dbReference type="PROSITE" id="PS51379"/>
    </source>
</evidence>
<keyword evidence="18" id="KW-1185">Reference proteome</keyword>
<dbReference type="EC" id="1.5.5.1" evidence="15"/>
<dbReference type="GO" id="GO:0016020">
    <property type="term" value="C:membrane"/>
    <property type="evidence" value="ECO:0007669"/>
    <property type="project" value="UniProtKB-SubCell"/>
</dbReference>
<dbReference type="SUPFAM" id="SSF54373">
    <property type="entry name" value="FAD-linked reductases, C-terminal domain"/>
    <property type="match status" value="1"/>
</dbReference>
<dbReference type="SUPFAM" id="SSF51905">
    <property type="entry name" value="FAD/NAD(P)-binding domain"/>
    <property type="match status" value="1"/>
</dbReference>
<evidence type="ECO:0000256" key="4">
    <source>
        <dbReference type="ARBA" id="ARBA00022448"/>
    </source>
</evidence>
<dbReference type="EMBL" id="CP001363">
    <property type="protein sequence ID" value="ACY87503.1"/>
    <property type="molecule type" value="Genomic_DNA"/>
</dbReference>
<evidence type="ECO:0000256" key="3">
    <source>
        <dbReference type="ARBA" id="ARBA00004370"/>
    </source>
</evidence>
<keyword evidence="12 15" id="KW-0411">Iron-sulfur</keyword>
<dbReference type="InterPro" id="IPR007859">
    <property type="entry name" value="ETF-QO/FixX_C"/>
</dbReference>
<dbReference type="PROSITE" id="PS51379">
    <property type="entry name" value="4FE4S_FER_2"/>
    <property type="match status" value="1"/>
</dbReference>
<dbReference type="InterPro" id="IPR017896">
    <property type="entry name" value="4Fe4S_Fe-S-bd"/>
</dbReference>
<evidence type="ECO:0000256" key="9">
    <source>
        <dbReference type="ARBA" id="ARBA00022982"/>
    </source>
</evidence>
<dbReference type="SUPFAM" id="SSF54862">
    <property type="entry name" value="4Fe-4S ferredoxins"/>
    <property type="match status" value="1"/>
</dbReference>
<dbReference type="PATRIC" id="fig|588858.6.peg.1025"/>
<evidence type="ECO:0000256" key="1">
    <source>
        <dbReference type="ARBA" id="ARBA00001974"/>
    </source>
</evidence>
<comment type="cofactor">
    <cofactor evidence="1 15">
        <name>FAD</name>
        <dbReference type="ChEBI" id="CHEBI:57692"/>
    </cofactor>
</comment>
<dbReference type="PANTHER" id="PTHR10617">
    <property type="entry name" value="ELECTRON TRANSFER FLAVOPROTEIN-UBIQUINONE OXIDOREDUCTASE"/>
    <property type="match status" value="1"/>
</dbReference>
<keyword evidence="4 15" id="KW-0813">Transport</keyword>
<keyword evidence="5 15" id="KW-0285">Flavoprotein</keyword>
<dbReference type="Gene3D" id="3.30.70.20">
    <property type="match status" value="1"/>
</dbReference>
<keyword evidence="10 15" id="KW-0560">Oxidoreductase</keyword>
<dbReference type="Pfam" id="PF05187">
    <property type="entry name" value="Fer4_ETF_QO"/>
    <property type="match status" value="1"/>
</dbReference>
<evidence type="ECO:0000256" key="2">
    <source>
        <dbReference type="ARBA" id="ARBA00002819"/>
    </source>
</evidence>
<dbReference type="BioCyc" id="SENT588858:STM14_RS04930-MONOMER"/>
<evidence type="ECO:0000256" key="8">
    <source>
        <dbReference type="ARBA" id="ARBA00022946"/>
    </source>
</evidence>
<keyword evidence="8" id="KW-0809">Transit peptide</keyword>
<dbReference type="RefSeq" id="WP_001000303.1">
    <property type="nucleotide sequence ID" value="NC_016856.1"/>
</dbReference>
<evidence type="ECO:0000256" key="6">
    <source>
        <dbReference type="ARBA" id="ARBA00022723"/>
    </source>
</evidence>
<comment type="cofactor">
    <cofactor evidence="15">
        <name>[4Fe-4S] cluster</name>
        <dbReference type="ChEBI" id="CHEBI:49883"/>
    </cofactor>
    <text evidence="15">Binds 1 [4Fe-4S] cluster.</text>
</comment>
<evidence type="ECO:0000256" key="11">
    <source>
        <dbReference type="ARBA" id="ARBA00023004"/>
    </source>
</evidence>
<name>A0A0F6AZ29_SALT1</name>
<keyword evidence="11 15" id="KW-0408">Iron</keyword>
<dbReference type="InterPro" id="IPR049398">
    <property type="entry name" value="ETF-QO/FixC_UQ-bd"/>
</dbReference>
<gene>
    <name evidence="17" type="ordered locus">STM14_1007</name>
</gene>
<keyword evidence="9 15" id="KW-0249">Electron transport</keyword>
<keyword evidence="6 15" id="KW-0479">Metal-binding</keyword>
<dbReference type="Gene3D" id="3.50.50.60">
    <property type="entry name" value="FAD/NAD(P)-binding domain"/>
    <property type="match status" value="1"/>
</dbReference>
<feature type="domain" description="4Fe-4S ferredoxin-type" evidence="16">
    <location>
        <begin position="521"/>
        <end position="550"/>
    </location>
</feature>
<evidence type="ECO:0000256" key="15">
    <source>
        <dbReference type="RuleBase" id="RU366068"/>
    </source>
</evidence>
<evidence type="ECO:0000256" key="14">
    <source>
        <dbReference type="ARBA" id="ARBA00023136"/>
    </source>
</evidence>
<evidence type="ECO:0000256" key="7">
    <source>
        <dbReference type="ARBA" id="ARBA00022827"/>
    </source>
</evidence>
<keyword evidence="14" id="KW-0472">Membrane</keyword>
<evidence type="ECO:0000256" key="10">
    <source>
        <dbReference type="ARBA" id="ARBA00023002"/>
    </source>
</evidence>
<evidence type="ECO:0000256" key="12">
    <source>
        <dbReference type="ARBA" id="ARBA00023014"/>
    </source>
</evidence>
<organism evidence="17 18">
    <name type="scientific">Salmonella typhimurium (strain 14028s / SGSC 2262)</name>
    <dbReference type="NCBI Taxonomy" id="588858"/>
    <lineage>
        <taxon>Bacteria</taxon>
        <taxon>Pseudomonadati</taxon>
        <taxon>Pseudomonadota</taxon>
        <taxon>Gammaproteobacteria</taxon>
        <taxon>Enterobacterales</taxon>
        <taxon>Enterobacteriaceae</taxon>
        <taxon>Salmonella</taxon>
    </lineage>
</organism>
<keyword evidence="7 15" id="KW-0274">FAD</keyword>
<comment type="function">
    <text evidence="2 15">Accepts electrons from ETF and reduces ubiquinone.</text>
</comment>
<dbReference type="GO" id="GO:0004174">
    <property type="term" value="F:electron-transferring-flavoprotein dehydrogenase activity"/>
    <property type="evidence" value="ECO:0007669"/>
    <property type="project" value="UniProtKB-UniRule"/>
</dbReference>
<dbReference type="KEGG" id="seo:STM14_1007"/>